<protein>
    <submittedName>
        <fullName evidence="8">Complex iron-sulfur molybdoenzyme family reductase subunit gamma</fullName>
    </submittedName>
</protein>
<evidence type="ECO:0000256" key="6">
    <source>
        <dbReference type="SAM" id="Phobius"/>
    </source>
</evidence>
<feature type="transmembrane region" description="Helical" evidence="6">
    <location>
        <begin position="269"/>
        <end position="290"/>
    </location>
</feature>
<keyword evidence="1" id="KW-0813">Transport</keyword>
<dbReference type="InterPro" id="IPR017838">
    <property type="entry name" value="DMSO_Rdtase_II_haem_b-bd_su"/>
</dbReference>
<feature type="domain" description="Cytochrome c-552/DMSO reductase-like haem-binding" evidence="7">
    <location>
        <begin position="70"/>
        <end position="248"/>
    </location>
</feature>
<evidence type="ECO:0000256" key="5">
    <source>
        <dbReference type="ARBA" id="ARBA00023004"/>
    </source>
</evidence>
<name>A0A495R738_9EURY</name>
<evidence type="ECO:0000313" key="9">
    <source>
        <dbReference type="Proteomes" id="UP000268233"/>
    </source>
</evidence>
<dbReference type="AlphaFoldDB" id="A0A495R738"/>
<accession>A0A495R738</accession>
<sequence>MPASGPSWPPLSVLRGWSTMTDYRRTLTLTAVLSALIVVSTVAAPMVSARPAHEIPVSEVSTADLAEPNADGWEEVPASDIPLASAPSSVPNADDTSVETVDVQAARTDERLYVRLEWHDATRDMNANATREFADAVAVQFPANTSSRPPIAMGGPDNQVNVWYWSGATGTQELLAGGAGSTTAFENPTVQANASHSGTGGNATWTVVYSRQLDAPSENRTDLRTDGDLDVAFAVWNGSNGERSGQKAVSEWHYYPFSGGPQGPPYETLLWTVAGIAIVGVVGVTSFGIYRTRGAE</sequence>
<evidence type="ECO:0000256" key="2">
    <source>
        <dbReference type="ARBA" id="ARBA00022617"/>
    </source>
</evidence>
<evidence type="ECO:0000256" key="3">
    <source>
        <dbReference type="ARBA" id="ARBA00022723"/>
    </source>
</evidence>
<evidence type="ECO:0000256" key="4">
    <source>
        <dbReference type="ARBA" id="ARBA00022982"/>
    </source>
</evidence>
<dbReference type="Gene3D" id="2.60.40.1190">
    <property type="match status" value="1"/>
</dbReference>
<keyword evidence="6" id="KW-0472">Membrane</keyword>
<keyword evidence="6" id="KW-0812">Transmembrane</keyword>
<keyword evidence="4" id="KW-0249">Electron transport</keyword>
<evidence type="ECO:0000259" key="7">
    <source>
        <dbReference type="SMART" id="SM00887"/>
    </source>
</evidence>
<dbReference type="InterPro" id="IPR019020">
    <property type="entry name" value="Cyt-c552/DMSO_Rdtase_haem-bd"/>
</dbReference>
<keyword evidence="6" id="KW-1133">Transmembrane helix</keyword>
<keyword evidence="9" id="KW-1185">Reference proteome</keyword>
<dbReference type="GO" id="GO:0020037">
    <property type="term" value="F:heme binding"/>
    <property type="evidence" value="ECO:0007669"/>
    <property type="project" value="InterPro"/>
</dbReference>
<dbReference type="SMART" id="SM00887">
    <property type="entry name" value="EB_dh"/>
    <property type="match status" value="1"/>
</dbReference>
<reference evidence="8 9" key="1">
    <citation type="submission" date="2018-10" db="EMBL/GenBank/DDBJ databases">
        <title>Genomic Encyclopedia of Archaeal and Bacterial Type Strains, Phase II (KMG-II): from individual species to whole genera.</title>
        <authorList>
            <person name="Goeker M."/>
        </authorList>
    </citation>
    <scope>NUCLEOTIDE SEQUENCE [LARGE SCALE GENOMIC DNA]</scope>
    <source>
        <strain evidence="8 9">DSM 11927</strain>
    </source>
</reference>
<evidence type="ECO:0000256" key="1">
    <source>
        <dbReference type="ARBA" id="ARBA00022448"/>
    </source>
</evidence>
<evidence type="ECO:0000313" key="8">
    <source>
        <dbReference type="EMBL" id="RKS82894.1"/>
    </source>
</evidence>
<dbReference type="Pfam" id="PF09459">
    <property type="entry name" value="EB_dh"/>
    <property type="match status" value="2"/>
</dbReference>
<dbReference type="EMBL" id="RBWW01000001">
    <property type="protein sequence ID" value="RKS82894.1"/>
    <property type="molecule type" value="Genomic_DNA"/>
</dbReference>
<keyword evidence="3" id="KW-0479">Metal-binding</keyword>
<dbReference type="GO" id="GO:0042597">
    <property type="term" value="C:periplasmic space"/>
    <property type="evidence" value="ECO:0007669"/>
    <property type="project" value="InterPro"/>
</dbReference>
<dbReference type="Proteomes" id="UP000268233">
    <property type="component" value="Unassembled WGS sequence"/>
</dbReference>
<dbReference type="CDD" id="cd09623">
    <property type="entry name" value="DOMON_EBDH"/>
    <property type="match status" value="1"/>
</dbReference>
<keyword evidence="2" id="KW-0349">Heme</keyword>
<comment type="caution">
    <text evidence="8">The sequence shown here is derived from an EMBL/GenBank/DDBJ whole genome shotgun (WGS) entry which is preliminary data.</text>
</comment>
<organism evidence="8 9">
    <name type="scientific">Haloarcula quadrata</name>
    <dbReference type="NCBI Taxonomy" id="182779"/>
    <lineage>
        <taxon>Archaea</taxon>
        <taxon>Methanobacteriati</taxon>
        <taxon>Methanobacteriota</taxon>
        <taxon>Stenosarchaea group</taxon>
        <taxon>Halobacteria</taxon>
        <taxon>Halobacteriales</taxon>
        <taxon>Haloarculaceae</taxon>
        <taxon>Haloarcula</taxon>
    </lineage>
</organism>
<dbReference type="GO" id="GO:0046872">
    <property type="term" value="F:metal ion binding"/>
    <property type="evidence" value="ECO:0007669"/>
    <property type="project" value="UniProtKB-KW"/>
</dbReference>
<gene>
    <name evidence="8" type="ORF">BDK61_2216</name>
</gene>
<keyword evidence="5" id="KW-0408">Iron</keyword>
<dbReference type="NCBIfam" id="TIGR03477">
    <property type="entry name" value="DMSO_red_II_gam"/>
    <property type="match status" value="1"/>
</dbReference>
<proteinExistence type="predicted"/>